<protein>
    <submittedName>
        <fullName evidence="1">Uncharacterized protein</fullName>
    </submittedName>
</protein>
<gene>
    <name evidence="1" type="ORF">G3256_11895</name>
</gene>
<dbReference type="KEGG" id="rpon:G3256_11895"/>
<dbReference type="Proteomes" id="UP000503308">
    <property type="component" value="Chromosome"/>
</dbReference>
<dbReference type="RefSeq" id="WP_169641032.1">
    <property type="nucleotide sequence ID" value="NZ_CP048788.1"/>
</dbReference>
<dbReference type="EMBL" id="CP048788">
    <property type="protein sequence ID" value="QJF51814.1"/>
    <property type="molecule type" value="Genomic_DNA"/>
</dbReference>
<name>A0A858SSX9_9RHOB</name>
<dbReference type="AlphaFoldDB" id="A0A858SSX9"/>
<sequence>MTGQAALQGHWHREWIRAPGFEDYTTQVHWLQAGDLFADLRIPAERPDVRGLSALAELPAFDLSRLLEAEGFAGHTTVQDGRCTWHRHINWHGVPPQADIGQMWWDVDGALIEDGVLSEYRELWRRQEMPAPQVHPVRAGAQTGLLIDSGSLFVLAIGPVPSGDTTAFRAALAAGERNDAALHAQFESEYLLGHWDGRFGIAALSTNPLHEGHVALERGDGFTWHALAFDGRETARPLDPVQVPVDA</sequence>
<proteinExistence type="predicted"/>
<organism evidence="1 2">
    <name type="scientific">Roseobacter ponti</name>
    <dbReference type="NCBI Taxonomy" id="1891787"/>
    <lineage>
        <taxon>Bacteria</taxon>
        <taxon>Pseudomonadati</taxon>
        <taxon>Pseudomonadota</taxon>
        <taxon>Alphaproteobacteria</taxon>
        <taxon>Rhodobacterales</taxon>
        <taxon>Roseobacteraceae</taxon>
        <taxon>Roseobacter</taxon>
    </lineage>
</organism>
<dbReference type="CDD" id="cd11691">
    <property type="entry name" value="HRI1_like"/>
    <property type="match status" value="1"/>
</dbReference>
<keyword evidence="2" id="KW-1185">Reference proteome</keyword>
<accession>A0A858SSX9</accession>
<evidence type="ECO:0000313" key="2">
    <source>
        <dbReference type="Proteomes" id="UP000503308"/>
    </source>
</evidence>
<evidence type="ECO:0000313" key="1">
    <source>
        <dbReference type="EMBL" id="QJF51814.1"/>
    </source>
</evidence>
<reference evidence="1 2" key="1">
    <citation type="submission" date="2020-02" db="EMBL/GenBank/DDBJ databases">
        <title>Genome sequence of Roseobacter ponti.</title>
        <authorList>
            <person name="Hollensteiner J."/>
            <person name="Schneider D."/>
            <person name="Poehlein A."/>
            <person name="Daniel R."/>
        </authorList>
    </citation>
    <scope>NUCLEOTIDE SEQUENCE [LARGE SCALE GENOMIC DNA]</scope>
    <source>
        <strain evidence="1 2">DSM 106830</strain>
    </source>
</reference>